<reference evidence="2 3" key="1">
    <citation type="submission" date="2015-04" db="EMBL/GenBank/DDBJ databases">
        <title>Genome sequence of aromatic hydrocarbons-degrading Sphingobium chungbukense DJ77.</title>
        <authorList>
            <person name="Kim Y.-C."/>
            <person name="Chae J.-C."/>
        </authorList>
    </citation>
    <scope>NUCLEOTIDE SEQUENCE [LARGE SCALE GENOMIC DNA]</scope>
    <source>
        <strain evidence="2 3">DJ77</strain>
    </source>
</reference>
<gene>
    <name evidence="2" type="ORF">YP76_19690</name>
</gene>
<dbReference type="Gene3D" id="3.50.50.60">
    <property type="entry name" value="FAD/NAD(P)-binding domain"/>
    <property type="match status" value="1"/>
</dbReference>
<dbReference type="PANTHER" id="PTHR42685:SF22">
    <property type="entry name" value="CONDITIONED MEDIUM FACTOR RECEPTOR 1"/>
    <property type="match status" value="1"/>
</dbReference>
<dbReference type="STRING" id="56193.YP76_19690"/>
<feature type="domain" description="FAD-binding" evidence="1">
    <location>
        <begin position="9"/>
        <end position="67"/>
    </location>
</feature>
<dbReference type="PANTHER" id="PTHR42685">
    <property type="entry name" value="GERANYLGERANYL DIPHOSPHATE REDUCTASE"/>
    <property type="match status" value="1"/>
</dbReference>
<dbReference type="SUPFAM" id="SSF51905">
    <property type="entry name" value="FAD/NAD(P)-binding domain"/>
    <property type="match status" value="1"/>
</dbReference>
<dbReference type="GO" id="GO:0071949">
    <property type="term" value="F:FAD binding"/>
    <property type="evidence" value="ECO:0007669"/>
    <property type="project" value="InterPro"/>
</dbReference>
<dbReference type="RefSeq" id="WP_046765262.1">
    <property type="nucleotide sequence ID" value="NZ_LBIC01000009.1"/>
</dbReference>
<name>A0A0M3ALE3_9SPHN</name>
<dbReference type="AlphaFoldDB" id="A0A0M3ALE3"/>
<sequence>MHGKGPSTVPVLIVGGGPAGAAAAITLARGGVEAYLVDRHAGPHDGVCGGFLGWDALAELRDLGVDAFALGARPVGYLRLFAGGHRVEFALPYRAAGLSRRVLDEALIGLAGKAGAVLLRGRTVRAADPVRRSIRFDDGEEWSGAALLLATGKHELRGLARDLHGRKETPSAGLRAQLPVDASRSRDLAGTIELHLFDRGYAGLLLQEDGTTNLCLAVAHERLAAGVVGLMKEIMVEAPRLAERMKGAIPPHFDAIAGVPYGWRTGTTSPGIFRIGDQGAVIASLAGDGIAMALNSGVSAAQALLDHGPEAAADWQRRMHRRNFRPVAVAEALRHGAKGTVGRDVLMRLLRWMPALGVQAAQLTRISARRTGGRKSGARSAPGPG</sequence>
<evidence type="ECO:0000313" key="2">
    <source>
        <dbReference type="EMBL" id="KKW90763.1"/>
    </source>
</evidence>
<dbReference type="InterPro" id="IPR002938">
    <property type="entry name" value="FAD-bd"/>
</dbReference>
<dbReference type="EMBL" id="LBIC01000009">
    <property type="protein sequence ID" value="KKW90763.1"/>
    <property type="molecule type" value="Genomic_DNA"/>
</dbReference>
<dbReference type="InterPro" id="IPR036188">
    <property type="entry name" value="FAD/NAD-bd_sf"/>
</dbReference>
<dbReference type="Pfam" id="PF01494">
    <property type="entry name" value="FAD_binding_3"/>
    <property type="match status" value="1"/>
</dbReference>
<proteinExistence type="predicted"/>
<comment type="caution">
    <text evidence="2">The sequence shown here is derived from an EMBL/GenBank/DDBJ whole genome shotgun (WGS) entry which is preliminary data.</text>
</comment>
<protein>
    <submittedName>
        <fullName evidence="2">Oxidoreductase</fullName>
    </submittedName>
</protein>
<dbReference type="Proteomes" id="UP000033874">
    <property type="component" value="Unassembled WGS sequence"/>
</dbReference>
<dbReference type="PRINTS" id="PR00469">
    <property type="entry name" value="PNDRDTASEII"/>
</dbReference>
<accession>A0A0M3ALE3</accession>
<evidence type="ECO:0000259" key="1">
    <source>
        <dbReference type="Pfam" id="PF01494"/>
    </source>
</evidence>
<evidence type="ECO:0000313" key="3">
    <source>
        <dbReference type="Proteomes" id="UP000033874"/>
    </source>
</evidence>
<organism evidence="2 3">
    <name type="scientific">Sphingobium chungbukense</name>
    <dbReference type="NCBI Taxonomy" id="56193"/>
    <lineage>
        <taxon>Bacteria</taxon>
        <taxon>Pseudomonadati</taxon>
        <taxon>Pseudomonadota</taxon>
        <taxon>Alphaproteobacteria</taxon>
        <taxon>Sphingomonadales</taxon>
        <taxon>Sphingomonadaceae</taxon>
        <taxon>Sphingobium</taxon>
    </lineage>
</organism>
<dbReference type="InterPro" id="IPR050407">
    <property type="entry name" value="Geranylgeranyl_reductase"/>
</dbReference>
<keyword evidence="3" id="KW-1185">Reference proteome</keyword>
<dbReference type="PRINTS" id="PR00368">
    <property type="entry name" value="FADPNR"/>
</dbReference>